<dbReference type="GO" id="GO:0051304">
    <property type="term" value="P:chromosome separation"/>
    <property type="evidence" value="ECO:0007669"/>
    <property type="project" value="InterPro"/>
</dbReference>
<evidence type="ECO:0000256" key="2">
    <source>
        <dbReference type="ARBA" id="ARBA00022618"/>
    </source>
</evidence>
<dbReference type="OrthoDB" id="9806226at2"/>
<evidence type="ECO:0000256" key="1">
    <source>
        <dbReference type="ARBA" id="ARBA00022490"/>
    </source>
</evidence>
<evidence type="ECO:0000256" key="4">
    <source>
        <dbReference type="ARBA" id="ARBA00023306"/>
    </source>
</evidence>
<keyword evidence="2 5" id="KW-0132">Cell division</keyword>
<dbReference type="STRING" id="82801.SAMN04488506_1070"/>
<keyword evidence="3 5" id="KW-0159">Chromosome partition</keyword>
<accession>A0A1I5WSS7</accession>
<keyword evidence="7" id="KW-1185">Reference proteome</keyword>
<dbReference type="Gene3D" id="1.10.10.10">
    <property type="entry name" value="Winged helix-like DNA-binding domain superfamily/Winged helix DNA-binding domain"/>
    <property type="match status" value="2"/>
</dbReference>
<gene>
    <name evidence="5" type="primary">scpB</name>
    <name evidence="6" type="ORF">SAMN04488506_1070</name>
</gene>
<dbReference type="GO" id="GO:0006260">
    <property type="term" value="P:DNA replication"/>
    <property type="evidence" value="ECO:0007669"/>
    <property type="project" value="UniProtKB-UniRule"/>
</dbReference>
<dbReference type="InterPro" id="IPR036390">
    <property type="entry name" value="WH_DNA-bd_sf"/>
</dbReference>
<keyword evidence="1 5" id="KW-0963">Cytoplasm</keyword>
<dbReference type="EMBL" id="FOXW01000003">
    <property type="protein sequence ID" value="SFQ22671.1"/>
    <property type="molecule type" value="Genomic_DNA"/>
</dbReference>
<comment type="subcellular location">
    <subcellularLocation>
        <location evidence="5">Cytoplasm</location>
    </subcellularLocation>
    <text evidence="5">Associated with two foci at the outer edges of the nucleoid region in young cells, and at four foci within both cell halves in older cells.</text>
</comment>
<dbReference type="InterPro" id="IPR005234">
    <property type="entry name" value="ScpB_csome_segregation"/>
</dbReference>
<protein>
    <recommendedName>
        <fullName evidence="5">Segregation and condensation protein B</fullName>
    </recommendedName>
</protein>
<dbReference type="HAMAP" id="MF_01804">
    <property type="entry name" value="ScpB"/>
    <property type="match status" value="1"/>
</dbReference>
<dbReference type="GO" id="GO:0005737">
    <property type="term" value="C:cytoplasm"/>
    <property type="evidence" value="ECO:0007669"/>
    <property type="project" value="UniProtKB-SubCell"/>
</dbReference>
<name>A0A1I5WSS7_9LACT</name>
<dbReference type="AlphaFoldDB" id="A0A1I5WSS7"/>
<reference evidence="6 7" key="1">
    <citation type="submission" date="2016-10" db="EMBL/GenBank/DDBJ databases">
        <authorList>
            <person name="de Groot N.N."/>
        </authorList>
    </citation>
    <scope>NUCLEOTIDE SEQUENCE [LARGE SCALE GENOMIC DNA]</scope>
    <source>
        <strain evidence="6 7">DSM 20581</strain>
    </source>
</reference>
<comment type="similarity">
    <text evidence="5">Belongs to the ScpB family.</text>
</comment>
<evidence type="ECO:0000313" key="6">
    <source>
        <dbReference type="EMBL" id="SFQ22671.1"/>
    </source>
</evidence>
<evidence type="ECO:0000256" key="5">
    <source>
        <dbReference type="HAMAP-Rule" id="MF_01804"/>
    </source>
</evidence>
<sequence>MDEATIEALLFVAGDEGLSLEEAASLLESTTQEVYAALMKLQQKYKSRDSGLTLLEVGNRFELATKKDYSAVIKKYAASPYATNLSQAALETLAIVAYKQPITRMEIDEIRGVQSSGSLQKLVLRGLVQEKGRVETPGRPILYGTTEYFMDYFGLKELGDLPDISELGVENEEKETDLFFERFSEQFNEAGSQL</sequence>
<dbReference type="InterPro" id="IPR036388">
    <property type="entry name" value="WH-like_DNA-bd_sf"/>
</dbReference>
<comment type="subunit">
    <text evidence="5">Homodimer. Homodimerization may be required to stabilize the binding of ScpA to the Smc head domains. Component of a cohesin-like complex composed of ScpA, ScpB and the Smc homodimer, in which ScpA and ScpB bind to the head domain of Smc. The presence of the three proteins is required for the association of the complex with DNA.</text>
</comment>
<comment type="function">
    <text evidence="5">Participates in chromosomal partition during cell division. May act via the formation of a condensin-like complex containing Smc and ScpA that pull DNA away from mid-cell into both cell halves.</text>
</comment>
<dbReference type="PANTHER" id="PTHR34298:SF2">
    <property type="entry name" value="SEGREGATION AND CONDENSATION PROTEIN B"/>
    <property type="match status" value="1"/>
</dbReference>
<dbReference type="Pfam" id="PF04079">
    <property type="entry name" value="SMC_ScpB"/>
    <property type="match status" value="1"/>
</dbReference>
<keyword evidence="4 5" id="KW-0131">Cell cycle</keyword>
<dbReference type="RefSeq" id="WP_092480120.1">
    <property type="nucleotide sequence ID" value="NZ_CP126128.1"/>
</dbReference>
<dbReference type="PIRSF" id="PIRSF019345">
    <property type="entry name" value="ScpB"/>
    <property type="match status" value="1"/>
</dbReference>
<dbReference type="NCBIfam" id="TIGR00281">
    <property type="entry name" value="SMC-Scp complex subunit ScpB"/>
    <property type="match status" value="1"/>
</dbReference>
<organism evidence="6 7">
    <name type="scientific">Desemzia incerta</name>
    <dbReference type="NCBI Taxonomy" id="82801"/>
    <lineage>
        <taxon>Bacteria</taxon>
        <taxon>Bacillati</taxon>
        <taxon>Bacillota</taxon>
        <taxon>Bacilli</taxon>
        <taxon>Lactobacillales</taxon>
        <taxon>Carnobacteriaceae</taxon>
        <taxon>Desemzia</taxon>
    </lineage>
</organism>
<dbReference type="GO" id="GO:0051301">
    <property type="term" value="P:cell division"/>
    <property type="evidence" value="ECO:0007669"/>
    <property type="project" value="UniProtKB-KW"/>
</dbReference>
<evidence type="ECO:0000313" key="7">
    <source>
        <dbReference type="Proteomes" id="UP000199136"/>
    </source>
</evidence>
<proteinExistence type="inferred from homology"/>
<dbReference type="Proteomes" id="UP000199136">
    <property type="component" value="Unassembled WGS sequence"/>
</dbReference>
<dbReference type="SUPFAM" id="SSF46785">
    <property type="entry name" value="Winged helix' DNA-binding domain"/>
    <property type="match status" value="2"/>
</dbReference>
<evidence type="ECO:0000256" key="3">
    <source>
        <dbReference type="ARBA" id="ARBA00022829"/>
    </source>
</evidence>
<dbReference type="PANTHER" id="PTHR34298">
    <property type="entry name" value="SEGREGATION AND CONDENSATION PROTEIN B"/>
    <property type="match status" value="1"/>
</dbReference>